<evidence type="ECO:0000256" key="9">
    <source>
        <dbReference type="SAM" id="MobiDB-lite"/>
    </source>
</evidence>
<evidence type="ECO:0000313" key="15">
    <source>
        <dbReference type="Proteomes" id="UP000250043"/>
    </source>
</evidence>
<sequence length="1132" mass="128135">MAAPNADWTRVSTGPVPYSAFLKPIQKSQQDDRDYRLIKLDNGLEVMLVHDAKADKAAASLDVAVGHLYDPDDMPGLAHFCEHLLFMGTEQFPRENEYSEFLAKNNGSSNAFTGTSNTNYYFSVATNALSGALERFAAFFHCPLFAPSCTSRELNAVDSEHKKNHQSDMWRIFQLNKHLSKPGHVWSKFGSGNRESLTQVGRDLLAKGLLEGSGQKGPIGHLKSANGSSAATPLSSRIPSPAPSSSSVSSELEGDGGVVGRETRRRLVEWWSKEYCASRMRLCVIGKESLDELAEMVAKLFSPIANRGRDPLPMINDHPFGPNEKCTLVSTQTIMAFHVCEISFPLPYQPPYWQYQPGHFLAHFVGHEGPGSLHSYLKNKGWITALSAGPQNLARGFAMFKVTLHLTKEGFDNYRAATLAVFKYLALLRSSSFPAWYQREMSIIRGTRFRFAEKRRPEDYAVWLTEHMAWPTPRELIISAPQLVQEWDENEKPISQGEKQVREILQDLRVDQGRAFLMAKAEEHERLRGPLQWEKEPWYGTPYRVEGLDENFVAEAQGPNDIPELFLPGPNEFLPTNLEVEKHEVDQPARRPFLIRHTPLSVLWHKKDDQFWVPKANVVFEVRSPVAGTSARATVLTRLYADLVNDALTEFTYDADLAGLSYNFASQLLGLYITLTGYNDKLHVLAHHVLERARNLQIKPDRLEVMKDQAKRDWENFFLGQPYRLSDYYGRYLMSEKQWTVEEKLAELSSITAKEVEEHVVQMLANINMRILAVGNLRSDEAIQLAEMVENILQAQPISPSEVVERCLIPPDASNYVWPTLVRNPKEPNSSLTYYVHMGSFLKPQLRVTSALLAQILAEPAFNILRTREQLGYIVSCSQWTSSGESELGLRILVQSERGPGYLEGRVDAFLDEMKEKIETMSPEEFAEQKAGLERRWREKAKNLDEEFNRYFTHIDSGYVDFYRRESDANLLNAITQDDVLSLFLSRVHHSSSSRAKISIQLRSQQPRPKKVSREAISAFVNMIADRGFSAANAPWKEVFPDDTEPLFAQFAQYWQDTLAQEDWNVPSDAAKELLESLPALLEQYPAKTESEAVIPDDVSVIQDVAAFKSSLRVSDKPKPLVDWGDLPTANL</sequence>
<evidence type="ECO:0000256" key="6">
    <source>
        <dbReference type="ARBA" id="ARBA00022833"/>
    </source>
</evidence>
<evidence type="ECO:0000259" key="10">
    <source>
        <dbReference type="Pfam" id="PF00675"/>
    </source>
</evidence>
<dbReference type="GO" id="GO:0046872">
    <property type="term" value="F:metal ion binding"/>
    <property type="evidence" value="ECO:0007669"/>
    <property type="project" value="UniProtKB-KW"/>
</dbReference>
<feature type="domain" description="Peptidase M16 N-terminal" evidence="10">
    <location>
        <begin position="46"/>
        <end position="183"/>
    </location>
</feature>
<feature type="region of interest" description="Disordered" evidence="9">
    <location>
        <begin position="215"/>
        <end position="258"/>
    </location>
</feature>
<keyword evidence="7" id="KW-0482">Metalloprotease</keyword>
<dbReference type="FunFam" id="3.30.830.10:FF:000003">
    <property type="entry name" value="Insulin-degrading enzyme"/>
    <property type="match status" value="1"/>
</dbReference>
<feature type="domain" description="Coenzyme PQQ synthesis protein F-like C-terminal lobe" evidence="13">
    <location>
        <begin position="852"/>
        <end position="951"/>
    </location>
</feature>
<dbReference type="InterPro" id="IPR054734">
    <property type="entry name" value="PqqF-like_C_4"/>
</dbReference>
<dbReference type="InterPro" id="IPR001431">
    <property type="entry name" value="Pept_M16_Zn_BS"/>
</dbReference>
<dbReference type="SUPFAM" id="SSF63411">
    <property type="entry name" value="LuxS/MPP-like metallohydrolase"/>
    <property type="match status" value="5"/>
</dbReference>
<dbReference type="Proteomes" id="UP000250043">
    <property type="component" value="Unassembled WGS sequence"/>
</dbReference>
<keyword evidence="15" id="KW-1185">Reference proteome</keyword>
<evidence type="ECO:0000256" key="2">
    <source>
        <dbReference type="ARBA" id="ARBA00007261"/>
    </source>
</evidence>
<dbReference type="InterPro" id="IPR032632">
    <property type="entry name" value="Peptidase_M16_M"/>
</dbReference>
<dbReference type="GO" id="GO:0005829">
    <property type="term" value="C:cytosol"/>
    <property type="evidence" value="ECO:0007669"/>
    <property type="project" value="TreeGrafter"/>
</dbReference>
<dbReference type="InterPro" id="IPR011249">
    <property type="entry name" value="Metalloenz_LuxS/M16"/>
</dbReference>
<dbReference type="Pfam" id="PF00675">
    <property type="entry name" value="Peptidase_M16"/>
    <property type="match status" value="1"/>
</dbReference>
<dbReference type="Pfam" id="PF22456">
    <property type="entry name" value="PqqF-like_C_4"/>
    <property type="match status" value="1"/>
</dbReference>
<dbReference type="GO" id="GO:0005739">
    <property type="term" value="C:mitochondrion"/>
    <property type="evidence" value="ECO:0007669"/>
    <property type="project" value="TreeGrafter"/>
</dbReference>
<evidence type="ECO:0000259" key="12">
    <source>
        <dbReference type="Pfam" id="PF16187"/>
    </source>
</evidence>
<dbReference type="GO" id="GO:0051603">
    <property type="term" value="P:proteolysis involved in protein catabolic process"/>
    <property type="evidence" value="ECO:0007669"/>
    <property type="project" value="TreeGrafter"/>
</dbReference>
<dbReference type="Gene3D" id="3.30.830.10">
    <property type="entry name" value="Metalloenzyme, LuxS/M16 peptidase-like"/>
    <property type="match status" value="4"/>
</dbReference>
<dbReference type="GO" id="GO:0043171">
    <property type="term" value="P:peptide catabolic process"/>
    <property type="evidence" value="ECO:0007669"/>
    <property type="project" value="TreeGrafter"/>
</dbReference>
<protein>
    <submittedName>
        <fullName evidence="14">Insulin-degrading enzyme</fullName>
    </submittedName>
</protein>
<evidence type="ECO:0000256" key="3">
    <source>
        <dbReference type="ARBA" id="ARBA00022670"/>
    </source>
</evidence>
<accession>A0A8E2DNY5</accession>
<dbReference type="FunFam" id="3.30.830.10:FF:000012">
    <property type="entry name" value="Protease 3"/>
    <property type="match status" value="1"/>
</dbReference>
<comment type="similarity">
    <text evidence="2 8">Belongs to the peptidase M16 family.</text>
</comment>
<comment type="cofactor">
    <cofactor evidence="1">
        <name>Zn(2+)</name>
        <dbReference type="ChEBI" id="CHEBI:29105"/>
    </cofactor>
</comment>
<dbReference type="InterPro" id="IPR011765">
    <property type="entry name" value="Pept_M16_N"/>
</dbReference>
<keyword evidence="4" id="KW-0479">Metal-binding</keyword>
<dbReference type="PROSITE" id="PS00143">
    <property type="entry name" value="INSULINASE"/>
    <property type="match status" value="1"/>
</dbReference>
<dbReference type="InterPro" id="IPR050626">
    <property type="entry name" value="Peptidase_M16"/>
</dbReference>
<dbReference type="AlphaFoldDB" id="A0A8E2DNY5"/>
<organism evidence="14 15">
    <name type="scientific">Obba rivulosa</name>
    <dbReference type="NCBI Taxonomy" id="1052685"/>
    <lineage>
        <taxon>Eukaryota</taxon>
        <taxon>Fungi</taxon>
        <taxon>Dikarya</taxon>
        <taxon>Basidiomycota</taxon>
        <taxon>Agaricomycotina</taxon>
        <taxon>Agaricomycetes</taxon>
        <taxon>Polyporales</taxon>
        <taxon>Gelatoporiaceae</taxon>
        <taxon>Obba</taxon>
    </lineage>
</organism>
<evidence type="ECO:0000259" key="11">
    <source>
        <dbReference type="Pfam" id="PF05193"/>
    </source>
</evidence>
<dbReference type="GO" id="GO:0004222">
    <property type="term" value="F:metalloendopeptidase activity"/>
    <property type="evidence" value="ECO:0007669"/>
    <property type="project" value="InterPro"/>
</dbReference>
<dbReference type="OrthoDB" id="952271at2759"/>
<evidence type="ECO:0000256" key="5">
    <source>
        <dbReference type="ARBA" id="ARBA00022801"/>
    </source>
</evidence>
<keyword evidence="6" id="KW-0862">Zinc</keyword>
<keyword evidence="5" id="KW-0378">Hydrolase</keyword>
<evidence type="ECO:0000256" key="8">
    <source>
        <dbReference type="RuleBase" id="RU004447"/>
    </source>
</evidence>
<dbReference type="PANTHER" id="PTHR43690:SF18">
    <property type="entry name" value="INSULIN-DEGRADING ENZYME-RELATED"/>
    <property type="match status" value="1"/>
</dbReference>
<dbReference type="EMBL" id="KV722374">
    <property type="protein sequence ID" value="OCH92098.1"/>
    <property type="molecule type" value="Genomic_DNA"/>
</dbReference>
<evidence type="ECO:0000256" key="4">
    <source>
        <dbReference type="ARBA" id="ARBA00022723"/>
    </source>
</evidence>
<evidence type="ECO:0000256" key="7">
    <source>
        <dbReference type="ARBA" id="ARBA00023049"/>
    </source>
</evidence>
<feature type="compositionally biased region" description="Low complexity" evidence="9">
    <location>
        <begin position="233"/>
        <end position="250"/>
    </location>
</feature>
<evidence type="ECO:0000256" key="1">
    <source>
        <dbReference type="ARBA" id="ARBA00001947"/>
    </source>
</evidence>
<keyword evidence="3" id="KW-0645">Protease</keyword>
<dbReference type="Pfam" id="PF16187">
    <property type="entry name" value="Peptidase_M16_M"/>
    <property type="match status" value="1"/>
</dbReference>
<dbReference type="InterPro" id="IPR007863">
    <property type="entry name" value="Peptidase_M16_C"/>
</dbReference>
<gene>
    <name evidence="14" type="ORF">OBBRIDRAFT_727437</name>
</gene>
<proteinExistence type="inferred from homology"/>
<dbReference type="Pfam" id="PF05193">
    <property type="entry name" value="Peptidase_M16_C"/>
    <property type="match status" value="1"/>
</dbReference>
<name>A0A8E2DNY5_9APHY</name>
<feature type="domain" description="Peptidase M16 C-terminal" evidence="11">
    <location>
        <begin position="263"/>
        <end position="436"/>
    </location>
</feature>
<feature type="domain" description="Peptidase M16 middle/third" evidence="12">
    <location>
        <begin position="449"/>
        <end position="747"/>
    </location>
</feature>
<reference evidence="14 15" key="1">
    <citation type="submission" date="2016-07" db="EMBL/GenBank/DDBJ databases">
        <title>Draft genome of the white-rot fungus Obba rivulosa 3A-2.</title>
        <authorList>
            <consortium name="DOE Joint Genome Institute"/>
            <person name="Miettinen O."/>
            <person name="Riley R."/>
            <person name="Acob R."/>
            <person name="Barry K."/>
            <person name="Cullen D."/>
            <person name="De Vries R."/>
            <person name="Hainaut M."/>
            <person name="Hatakka A."/>
            <person name="Henrissat B."/>
            <person name="Hilden K."/>
            <person name="Kuo R."/>
            <person name="Labutti K."/>
            <person name="Lipzen A."/>
            <person name="Makela M.R."/>
            <person name="Sandor L."/>
            <person name="Spatafora J.W."/>
            <person name="Grigoriev I.V."/>
            <person name="Hibbett D.S."/>
        </authorList>
    </citation>
    <scope>NUCLEOTIDE SEQUENCE [LARGE SCALE GENOMIC DNA]</scope>
    <source>
        <strain evidence="14 15">3A-2</strain>
    </source>
</reference>
<dbReference type="FunFam" id="3.30.830.10:FF:000005">
    <property type="entry name" value="nardilysin isoform X1"/>
    <property type="match status" value="1"/>
</dbReference>
<dbReference type="PANTHER" id="PTHR43690">
    <property type="entry name" value="NARDILYSIN"/>
    <property type="match status" value="1"/>
</dbReference>
<evidence type="ECO:0000259" key="13">
    <source>
        <dbReference type="Pfam" id="PF22456"/>
    </source>
</evidence>
<evidence type="ECO:0000313" key="14">
    <source>
        <dbReference type="EMBL" id="OCH92098.1"/>
    </source>
</evidence>